<proteinExistence type="inferred from homology"/>
<accession>A0ABP1E0Y8</accession>
<sequence>MSGSELPKLARVAHAGHCNRCLSALPSSHIQIDASRLAIGFYCFGTLDLLGSIYEKTKEIEREGWREWLWHQQTSGIHGTGFKPSSYMTQDRPYGTDPEEYSEYDTPHLIMTYTAILSLAILRDDFEQLDRNGIVRFLQACQREDGSFTSFPNGGESDLRQVYCAFAISSMLDDWSGVDVDRAVSFIQQCSSHEGGYGQQPTGEALGGTTYCALASLYLAPSVSDLHAPNPHVTTDERRRTIRWLLQNQASSGGFSGRTNKDADACYCFWCGASLHILGVGDLVDRTAFLSYLASCQFKFGGIGKAPEDRPDPYHTYLSLAALALFPLEDADPSWKLPRLNALWNTTEDTADWIRQHVPLYTVKAQSPVRK</sequence>
<comment type="cofactor">
    <cofactor evidence="1">
        <name>Zn(2+)</name>
        <dbReference type="ChEBI" id="CHEBI:29105"/>
    </cofactor>
</comment>
<dbReference type="Proteomes" id="UP001497453">
    <property type="component" value="Chromosome 7"/>
</dbReference>
<keyword evidence="6" id="KW-0677">Repeat</keyword>
<keyword evidence="3" id="KW-0637">Prenyltransferase</keyword>
<keyword evidence="10" id="KW-1185">Reference proteome</keyword>
<comment type="similarity">
    <text evidence="2">Belongs to the protein prenyltransferase subunit beta family.</text>
</comment>
<dbReference type="EMBL" id="OZ037950">
    <property type="protein sequence ID" value="CAL1713642.1"/>
    <property type="molecule type" value="Genomic_DNA"/>
</dbReference>
<evidence type="ECO:0000259" key="8">
    <source>
        <dbReference type="Pfam" id="PF00432"/>
    </source>
</evidence>
<evidence type="ECO:0000256" key="2">
    <source>
        <dbReference type="ARBA" id="ARBA00010497"/>
    </source>
</evidence>
<evidence type="ECO:0000313" key="10">
    <source>
        <dbReference type="Proteomes" id="UP001497453"/>
    </source>
</evidence>
<evidence type="ECO:0000256" key="1">
    <source>
        <dbReference type="ARBA" id="ARBA00001947"/>
    </source>
</evidence>
<evidence type="ECO:0000256" key="3">
    <source>
        <dbReference type="ARBA" id="ARBA00022602"/>
    </source>
</evidence>
<dbReference type="SUPFAM" id="SSF48239">
    <property type="entry name" value="Terpenoid cyclases/Protein prenyltransferases"/>
    <property type="match status" value="1"/>
</dbReference>
<evidence type="ECO:0000313" key="9">
    <source>
        <dbReference type="EMBL" id="CAL1713642.1"/>
    </source>
</evidence>
<dbReference type="PANTHER" id="PTHR11774">
    <property type="entry name" value="GERANYLGERANYL TRANSFERASE TYPE BETA SUBUNIT"/>
    <property type="match status" value="1"/>
</dbReference>
<dbReference type="InterPro" id="IPR008930">
    <property type="entry name" value="Terpenoid_cyclase/PrenylTrfase"/>
</dbReference>
<protein>
    <recommendedName>
        <fullName evidence="8">Prenyltransferase alpha-alpha toroid domain-containing protein</fullName>
    </recommendedName>
</protein>
<organism evidence="9 10">
    <name type="scientific">Somion occarium</name>
    <dbReference type="NCBI Taxonomy" id="3059160"/>
    <lineage>
        <taxon>Eukaryota</taxon>
        <taxon>Fungi</taxon>
        <taxon>Dikarya</taxon>
        <taxon>Basidiomycota</taxon>
        <taxon>Agaricomycotina</taxon>
        <taxon>Agaricomycetes</taxon>
        <taxon>Polyporales</taxon>
        <taxon>Cerrenaceae</taxon>
        <taxon>Somion</taxon>
    </lineage>
</organism>
<dbReference type="Gene3D" id="1.50.10.20">
    <property type="match status" value="1"/>
</dbReference>
<evidence type="ECO:0000256" key="6">
    <source>
        <dbReference type="ARBA" id="ARBA00022737"/>
    </source>
</evidence>
<keyword evidence="7" id="KW-0862">Zinc</keyword>
<keyword evidence="4" id="KW-0808">Transferase</keyword>
<keyword evidence="5" id="KW-0479">Metal-binding</keyword>
<gene>
    <name evidence="9" type="ORF">GFSPODELE1_LOCUS9396</name>
</gene>
<dbReference type="InterPro" id="IPR001330">
    <property type="entry name" value="Prenyltrans"/>
</dbReference>
<evidence type="ECO:0000256" key="7">
    <source>
        <dbReference type="ARBA" id="ARBA00022833"/>
    </source>
</evidence>
<feature type="domain" description="Prenyltransferase alpha-alpha toroid" evidence="8">
    <location>
        <begin position="9"/>
        <end position="327"/>
    </location>
</feature>
<dbReference type="PANTHER" id="PTHR11774:SF4">
    <property type="entry name" value="GERANYLGERANYL TRANSFERASE TYPE-1 SUBUNIT BETA"/>
    <property type="match status" value="1"/>
</dbReference>
<dbReference type="InterPro" id="IPR045089">
    <property type="entry name" value="PGGT1B-like"/>
</dbReference>
<reference evidence="10" key="1">
    <citation type="submission" date="2024-04" db="EMBL/GenBank/DDBJ databases">
        <authorList>
            <person name="Shaw F."/>
            <person name="Minotto A."/>
        </authorList>
    </citation>
    <scope>NUCLEOTIDE SEQUENCE [LARGE SCALE GENOMIC DNA]</scope>
</reference>
<evidence type="ECO:0000256" key="4">
    <source>
        <dbReference type="ARBA" id="ARBA00022679"/>
    </source>
</evidence>
<evidence type="ECO:0000256" key="5">
    <source>
        <dbReference type="ARBA" id="ARBA00022723"/>
    </source>
</evidence>
<dbReference type="Pfam" id="PF00432">
    <property type="entry name" value="Prenyltrans"/>
    <property type="match status" value="1"/>
</dbReference>
<name>A0ABP1E0Y8_9APHY</name>